<keyword evidence="2" id="KW-0325">Glycoprotein</keyword>
<gene>
    <name evidence="5" type="ORF">ZIOFF_038500</name>
</gene>
<dbReference type="FunFam" id="2.60.40.420:FF:000034">
    <property type="entry name" value="Cupredoxin superfamily protein"/>
    <property type="match status" value="1"/>
</dbReference>
<evidence type="ECO:0000256" key="3">
    <source>
        <dbReference type="SAM" id="SignalP"/>
    </source>
</evidence>
<comment type="caution">
    <text evidence="5">The sequence shown here is derived from an EMBL/GenBank/DDBJ whole genome shotgun (WGS) entry which is preliminary data.</text>
</comment>
<name>A0A8J5G8W3_ZINOF</name>
<dbReference type="PANTHER" id="PTHR33021">
    <property type="entry name" value="BLUE COPPER PROTEIN"/>
    <property type="match status" value="1"/>
</dbReference>
<dbReference type="PROSITE" id="PS51485">
    <property type="entry name" value="PHYTOCYANIN"/>
    <property type="match status" value="1"/>
</dbReference>
<dbReference type="GO" id="GO:0005886">
    <property type="term" value="C:plasma membrane"/>
    <property type="evidence" value="ECO:0007669"/>
    <property type="project" value="TreeGrafter"/>
</dbReference>
<evidence type="ECO:0000256" key="2">
    <source>
        <dbReference type="ARBA" id="ARBA00023180"/>
    </source>
</evidence>
<keyword evidence="3" id="KW-0732">Signal</keyword>
<dbReference type="EMBL" id="JACMSC010000011">
    <property type="protein sequence ID" value="KAG6498778.1"/>
    <property type="molecule type" value="Genomic_DNA"/>
</dbReference>
<dbReference type="InterPro" id="IPR003245">
    <property type="entry name" value="Phytocyanin_dom"/>
</dbReference>
<dbReference type="AlphaFoldDB" id="A0A8J5G8W3"/>
<feature type="chain" id="PRO_5035304941" description="Phytocyanin domain-containing protein" evidence="3">
    <location>
        <begin position="25"/>
        <end position="174"/>
    </location>
</feature>
<evidence type="ECO:0000313" key="5">
    <source>
        <dbReference type="EMBL" id="KAG6498778.1"/>
    </source>
</evidence>
<protein>
    <recommendedName>
        <fullName evidence="4">Phytocyanin domain-containing protein</fullName>
    </recommendedName>
</protein>
<evidence type="ECO:0000259" key="4">
    <source>
        <dbReference type="PROSITE" id="PS51485"/>
    </source>
</evidence>
<evidence type="ECO:0000313" key="6">
    <source>
        <dbReference type="Proteomes" id="UP000734854"/>
    </source>
</evidence>
<reference evidence="5 6" key="1">
    <citation type="submission" date="2020-08" db="EMBL/GenBank/DDBJ databases">
        <title>Plant Genome Project.</title>
        <authorList>
            <person name="Zhang R.-G."/>
        </authorList>
    </citation>
    <scope>NUCLEOTIDE SEQUENCE [LARGE SCALE GENOMIC DNA]</scope>
    <source>
        <tissue evidence="5">Rhizome</tissue>
    </source>
</reference>
<dbReference type="PANTHER" id="PTHR33021:SF234">
    <property type="entry name" value="EARLY NODULIN-LIKE PROTEIN 7"/>
    <property type="match status" value="1"/>
</dbReference>
<dbReference type="Proteomes" id="UP000734854">
    <property type="component" value="Unassembled WGS sequence"/>
</dbReference>
<feature type="signal peptide" evidence="3">
    <location>
        <begin position="1"/>
        <end position="24"/>
    </location>
</feature>
<dbReference type="InterPro" id="IPR039391">
    <property type="entry name" value="Phytocyanin-like"/>
</dbReference>
<sequence>MASLNSLILCALLVTATVGSLAAAANHYKVGDADGWRVPEQNDSDMYAAWADKHVFHVGDSIVFEYKNDSVLRSSKTEYYHCNETAGGPTPKDGTTVFVLDQPGFYYYVSSDVEHCKRGQRVMIRAVDGGNSPSTDIAAAPAPAPDSSSTVSWRMAPIHELAALISALIFVACS</sequence>
<proteinExistence type="predicted"/>
<dbReference type="Pfam" id="PF02298">
    <property type="entry name" value="Cu_bind_like"/>
    <property type="match status" value="1"/>
</dbReference>
<keyword evidence="1" id="KW-1015">Disulfide bond</keyword>
<feature type="domain" description="Phytocyanin" evidence="4">
    <location>
        <begin position="26"/>
        <end position="128"/>
    </location>
</feature>
<keyword evidence="6" id="KW-1185">Reference proteome</keyword>
<organism evidence="5 6">
    <name type="scientific">Zingiber officinale</name>
    <name type="common">Ginger</name>
    <name type="synonym">Amomum zingiber</name>
    <dbReference type="NCBI Taxonomy" id="94328"/>
    <lineage>
        <taxon>Eukaryota</taxon>
        <taxon>Viridiplantae</taxon>
        <taxon>Streptophyta</taxon>
        <taxon>Embryophyta</taxon>
        <taxon>Tracheophyta</taxon>
        <taxon>Spermatophyta</taxon>
        <taxon>Magnoliopsida</taxon>
        <taxon>Liliopsida</taxon>
        <taxon>Zingiberales</taxon>
        <taxon>Zingiberaceae</taxon>
        <taxon>Zingiber</taxon>
    </lineage>
</organism>
<accession>A0A8J5G8W3</accession>
<evidence type="ECO:0000256" key="1">
    <source>
        <dbReference type="ARBA" id="ARBA00023157"/>
    </source>
</evidence>
<dbReference type="GO" id="GO:0009055">
    <property type="term" value="F:electron transfer activity"/>
    <property type="evidence" value="ECO:0007669"/>
    <property type="project" value="InterPro"/>
</dbReference>
<dbReference type="OrthoDB" id="1933543at2759"/>